<reference evidence="2 3" key="1">
    <citation type="journal article" date="2011" name="PLoS Genet.">
        <title>Genome sequencing and comparative transcriptomics of the model entomopathogenic fungi Metarhizium anisopliae and M. acridum.</title>
        <authorList>
            <person name="Gao Q."/>
            <person name="Jin K."/>
            <person name="Ying S.H."/>
            <person name="Zhang Y."/>
            <person name="Xiao G."/>
            <person name="Shang Y."/>
            <person name="Duan Z."/>
            <person name="Hu X."/>
            <person name="Xie X.Q."/>
            <person name="Zhou G."/>
            <person name="Peng G."/>
            <person name="Luo Z."/>
            <person name="Huang W."/>
            <person name="Wang B."/>
            <person name="Fang W."/>
            <person name="Wang S."/>
            <person name="Zhong Y."/>
            <person name="Ma L.J."/>
            <person name="St Leger R.J."/>
            <person name="Zhao G.P."/>
            <person name="Pei Y."/>
            <person name="Feng M.G."/>
            <person name="Xia Y."/>
            <person name="Wang C."/>
        </authorList>
    </citation>
    <scope>NUCLEOTIDE SEQUENCE [LARGE SCALE GENOMIC DNA]</scope>
    <source>
        <strain evidence="2 3">CQMa 102</strain>
    </source>
</reference>
<organism evidence="3">
    <name type="scientific">Metarhizium acridum (strain CQMa 102)</name>
    <dbReference type="NCBI Taxonomy" id="655827"/>
    <lineage>
        <taxon>Eukaryota</taxon>
        <taxon>Fungi</taxon>
        <taxon>Dikarya</taxon>
        <taxon>Ascomycota</taxon>
        <taxon>Pezizomycotina</taxon>
        <taxon>Sordariomycetes</taxon>
        <taxon>Hypocreomycetidae</taxon>
        <taxon>Hypocreales</taxon>
        <taxon>Clavicipitaceae</taxon>
        <taxon>Metarhizium</taxon>
    </lineage>
</organism>
<feature type="signal peptide" evidence="1">
    <location>
        <begin position="1"/>
        <end position="22"/>
    </location>
</feature>
<sequence>MRFLRKAFTLVAFSALVANVLGAPVETVKRGDYEDSGDLARHAVDLDGLNEHLALSTVPFDARNDVDSLVKELAKPPTEKDFRDYLTALNSQPGYVNYTQKLVFWSGATEAQAQAFATQNQRFTVGMLIQRKMEWEIYKKPKSEGGHWKDWDETFKMFWDPISKVMAELARAHVYAYFTEARAAEQKDITRCLAVWCRIEKRILIDSLNARPARINSILKFILYKDGTTKPAGLIEKIMD</sequence>
<feature type="chain" id="PRO_5003237831" evidence="1">
    <location>
        <begin position="23"/>
        <end position="240"/>
    </location>
</feature>
<dbReference type="OMA" id="AVWCRIE"/>
<dbReference type="RefSeq" id="XP_007807866.1">
    <property type="nucleotide sequence ID" value="XM_007809675.1"/>
</dbReference>
<dbReference type="KEGG" id="maw:19245837"/>
<evidence type="ECO:0000313" key="3">
    <source>
        <dbReference type="Proteomes" id="UP000002499"/>
    </source>
</evidence>
<dbReference type="GeneID" id="19245837"/>
<proteinExistence type="predicted"/>
<dbReference type="InParanoid" id="E9DUZ3"/>
<keyword evidence="3" id="KW-1185">Reference proteome</keyword>
<name>E9DUZ3_METAQ</name>
<protein>
    <submittedName>
        <fullName evidence="2">Uncharacterized protein</fullName>
    </submittedName>
</protein>
<gene>
    <name evidence="2" type="ORF">MAC_01526</name>
</gene>
<dbReference type="EMBL" id="GL698475">
    <property type="protein sequence ID" value="EFY92560.1"/>
    <property type="molecule type" value="Genomic_DNA"/>
</dbReference>
<keyword evidence="1" id="KW-0732">Signal</keyword>
<accession>E9DUZ3</accession>
<evidence type="ECO:0000313" key="2">
    <source>
        <dbReference type="EMBL" id="EFY92560.1"/>
    </source>
</evidence>
<dbReference type="Proteomes" id="UP000002499">
    <property type="component" value="Unassembled WGS sequence"/>
</dbReference>
<evidence type="ECO:0000256" key="1">
    <source>
        <dbReference type="SAM" id="SignalP"/>
    </source>
</evidence>
<dbReference type="OrthoDB" id="4940565at2759"/>
<dbReference type="HOGENOM" id="CLU_101067_0_0_1"/>
<dbReference type="AlphaFoldDB" id="E9DUZ3"/>